<reference evidence="3" key="1">
    <citation type="submission" date="2022-10" db="EMBL/GenBank/DDBJ databases">
        <title>Genome assembly of Pristionchus species.</title>
        <authorList>
            <person name="Yoshida K."/>
            <person name="Sommer R.J."/>
        </authorList>
    </citation>
    <scope>NUCLEOTIDE SEQUENCE [LARGE SCALE GENOMIC DNA]</scope>
    <source>
        <strain evidence="3">RS5460</strain>
    </source>
</reference>
<dbReference type="EMBL" id="BTRK01000002">
    <property type="protein sequence ID" value="GMR38796.1"/>
    <property type="molecule type" value="Genomic_DNA"/>
</dbReference>
<accession>A0AAN5CEH5</accession>
<proteinExistence type="predicted"/>
<name>A0AAN5CEH5_9BILA</name>
<dbReference type="AlphaFoldDB" id="A0AAN5CEH5"/>
<comment type="caution">
    <text evidence="2">The sequence shown here is derived from an EMBL/GenBank/DDBJ whole genome shotgun (WGS) entry which is preliminary data.</text>
</comment>
<evidence type="ECO:0000313" key="3">
    <source>
        <dbReference type="Proteomes" id="UP001328107"/>
    </source>
</evidence>
<feature type="non-terminal residue" evidence="2">
    <location>
        <position position="219"/>
    </location>
</feature>
<gene>
    <name evidence="2" type="ORF">PMAYCL1PPCAC_08991</name>
</gene>
<protein>
    <submittedName>
        <fullName evidence="2">Uncharacterized protein</fullName>
    </submittedName>
</protein>
<sequence length="219" mass="25172">MIKFWKECGSEDFSGKVVYMGLYPGETKNSAHEYKGMLIIKTSTAHARVYASDSSPFIYISRGRKLLTLDTDSMKFVGYLHLGNFKSISAIVGVHNGEITVKEYTDSKEYLVTAQLPKAHVSRCINDIIIGPTMSLIFHQMNFPICKTTHVSVQTEIMNETNQVGKEEPCEDCVSTEKKRQEVSEKYEELNQKYNEMTVQHYEMKDRIESLERKYRKAL</sequence>
<dbReference type="Proteomes" id="UP001328107">
    <property type="component" value="Unassembled WGS sequence"/>
</dbReference>
<keyword evidence="1" id="KW-0175">Coiled coil</keyword>
<evidence type="ECO:0000256" key="1">
    <source>
        <dbReference type="SAM" id="Coils"/>
    </source>
</evidence>
<keyword evidence="3" id="KW-1185">Reference proteome</keyword>
<organism evidence="2 3">
    <name type="scientific">Pristionchus mayeri</name>
    <dbReference type="NCBI Taxonomy" id="1317129"/>
    <lineage>
        <taxon>Eukaryota</taxon>
        <taxon>Metazoa</taxon>
        <taxon>Ecdysozoa</taxon>
        <taxon>Nematoda</taxon>
        <taxon>Chromadorea</taxon>
        <taxon>Rhabditida</taxon>
        <taxon>Rhabditina</taxon>
        <taxon>Diplogasteromorpha</taxon>
        <taxon>Diplogasteroidea</taxon>
        <taxon>Neodiplogasteridae</taxon>
        <taxon>Pristionchus</taxon>
    </lineage>
</organism>
<evidence type="ECO:0000313" key="2">
    <source>
        <dbReference type="EMBL" id="GMR38796.1"/>
    </source>
</evidence>
<feature type="coiled-coil region" evidence="1">
    <location>
        <begin position="173"/>
        <end position="214"/>
    </location>
</feature>